<keyword evidence="3" id="KW-1185">Reference proteome</keyword>
<proteinExistence type="predicted"/>
<organism evidence="2 3">
    <name type="scientific">Vanrija albida</name>
    <dbReference type="NCBI Taxonomy" id="181172"/>
    <lineage>
        <taxon>Eukaryota</taxon>
        <taxon>Fungi</taxon>
        <taxon>Dikarya</taxon>
        <taxon>Basidiomycota</taxon>
        <taxon>Agaricomycotina</taxon>
        <taxon>Tremellomycetes</taxon>
        <taxon>Trichosporonales</taxon>
        <taxon>Trichosporonaceae</taxon>
        <taxon>Vanrija</taxon>
    </lineage>
</organism>
<evidence type="ECO:0000313" key="2">
    <source>
        <dbReference type="EMBL" id="KAL1411804.1"/>
    </source>
</evidence>
<protein>
    <submittedName>
        <fullName evidence="2">Uncharacterized protein</fullName>
    </submittedName>
</protein>
<feature type="region of interest" description="Disordered" evidence="1">
    <location>
        <begin position="164"/>
        <end position="196"/>
    </location>
</feature>
<gene>
    <name evidence="2" type="ORF">Q8F55_002771</name>
</gene>
<name>A0ABR3QAQ1_9TREE</name>
<evidence type="ECO:0000256" key="1">
    <source>
        <dbReference type="SAM" id="MobiDB-lite"/>
    </source>
</evidence>
<comment type="caution">
    <text evidence="2">The sequence shown here is derived from an EMBL/GenBank/DDBJ whole genome shotgun (WGS) entry which is preliminary data.</text>
</comment>
<dbReference type="EMBL" id="JBBXJM010000002">
    <property type="protein sequence ID" value="KAL1411804.1"/>
    <property type="molecule type" value="Genomic_DNA"/>
</dbReference>
<feature type="compositionally biased region" description="Basic and acidic residues" evidence="1">
    <location>
        <begin position="171"/>
        <end position="185"/>
    </location>
</feature>
<evidence type="ECO:0000313" key="3">
    <source>
        <dbReference type="Proteomes" id="UP001565368"/>
    </source>
</evidence>
<dbReference type="Proteomes" id="UP001565368">
    <property type="component" value="Unassembled WGS sequence"/>
</dbReference>
<reference evidence="2 3" key="1">
    <citation type="submission" date="2023-08" db="EMBL/GenBank/DDBJ databases">
        <title>Annotated Genome Sequence of Vanrija albida AlHP1.</title>
        <authorList>
            <person name="Herzog R."/>
        </authorList>
    </citation>
    <scope>NUCLEOTIDE SEQUENCE [LARGE SCALE GENOMIC DNA]</scope>
    <source>
        <strain evidence="2 3">AlHP1</strain>
    </source>
</reference>
<sequence>MAENLPLAAIDSVDAQLAALGADHERLDGNFRSGWTRMVAYMRSVHLSQQRQEQDLGAMALFENKAAWHVHAMRDSQEEAHATLKRFVDAVEIGALAPVGLPTANANDPAPLSPVIQVNTAQVRSPTILANTLSIASVVGHIEDALADEATAVTTPRARAATIHEEEGEGEGQHENHGHEADHDGASTIAQPPRPRTASLPAAFEKMFRTNSLSGDRVTPAHFCWAWSNNRCDDLVCPRGLFHGCHSCYKRGKPFDHRWCMGTWRN</sequence>
<dbReference type="RefSeq" id="XP_069211748.1">
    <property type="nucleotide sequence ID" value="XM_069351362.1"/>
</dbReference>
<accession>A0ABR3QAQ1</accession>
<dbReference type="GeneID" id="95983814"/>